<comment type="caution">
    <text evidence="1">The sequence shown here is derived from an EMBL/GenBank/DDBJ whole genome shotgun (WGS) entry which is preliminary data.</text>
</comment>
<keyword evidence="2" id="KW-1185">Reference proteome</keyword>
<proteinExistence type="predicted"/>
<evidence type="ECO:0000313" key="2">
    <source>
        <dbReference type="Proteomes" id="UP000536835"/>
    </source>
</evidence>
<sequence length="324" mass="37024">MITTITRGRAGEARPIRTHPFGWMTPVIASALEERPERIFDWLGASRAELHFAGLVFALCESDVARAAIEPDLFVLKKRKVLEKVAPDVPITVIALTAKLSGGLWRPQSYRFLAECCRKTPLLMALRKMRRIERRKLMAFASLPEALQQPFVYERLRNRSDAKALVFALTVVERMRPDLSMQEILRSLENAGPKVSVEVWVRRQTQPAFFPDPPWQGTERLKPIRNWEQLKEVALAFDNCVRTYVHDIRTGTSFLYVYEDEQGLKACVEFERMAPDLWAIGEINGVANKPLKASERQRVIDEAAGAALVMPDCNSAERWLNPHW</sequence>
<organism evidence="1 2">
    <name type="scientific">Parvularcula mediterranea</name>
    <dbReference type="NCBI Taxonomy" id="2732508"/>
    <lineage>
        <taxon>Bacteria</taxon>
        <taxon>Pseudomonadati</taxon>
        <taxon>Pseudomonadota</taxon>
        <taxon>Alphaproteobacteria</taxon>
        <taxon>Parvularculales</taxon>
        <taxon>Parvularculaceae</taxon>
        <taxon>Parvularcula</taxon>
    </lineage>
</organism>
<dbReference type="EMBL" id="JABFCX010000003">
    <property type="protein sequence ID" value="NNU17389.1"/>
    <property type="molecule type" value="Genomic_DNA"/>
</dbReference>
<dbReference type="AlphaFoldDB" id="A0A7Y3RNL4"/>
<accession>A0A7Y3RNL4</accession>
<evidence type="ECO:0000313" key="1">
    <source>
        <dbReference type="EMBL" id="NNU17389.1"/>
    </source>
</evidence>
<dbReference type="Proteomes" id="UP000536835">
    <property type="component" value="Unassembled WGS sequence"/>
</dbReference>
<name>A0A7Y3RNL4_9PROT</name>
<dbReference type="RefSeq" id="WP_173200766.1">
    <property type="nucleotide sequence ID" value="NZ_JABFCX010000003.1"/>
</dbReference>
<protein>
    <submittedName>
        <fullName evidence="1">Uncharacterized protein</fullName>
    </submittedName>
</protein>
<reference evidence="1 2" key="1">
    <citation type="submission" date="2020-05" db="EMBL/GenBank/DDBJ databases">
        <title>Parvularcula mediterraneae sp. nov., isolated from polypropylene straw from shallow seawater of the seashore of Laganas in Zakynthos island, Greece.</title>
        <authorList>
            <person name="Szabo I."/>
            <person name="Al-Omari J."/>
            <person name="Rado J."/>
            <person name="Szerdahelyi G.S."/>
        </authorList>
    </citation>
    <scope>NUCLEOTIDE SEQUENCE [LARGE SCALE GENOMIC DNA]</scope>
    <source>
        <strain evidence="1 2">ZS-1/3</strain>
    </source>
</reference>
<gene>
    <name evidence="1" type="ORF">HK107_13740</name>
</gene>